<dbReference type="RefSeq" id="WP_051594674.1">
    <property type="nucleotide sequence ID" value="NZ_AWFB01000007.1"/>
</dbReference>
<dbReference type="eggNOG" id="COG3334">
    <property type="taxonomic scope" value="Bacteria"/>
</dbReference>
<reference evidence="1 2" key="1">
    <citation type="submission" date="2013-04" db="EMBL/GenBank/DDBJ databases">
        <title>Hyphomonas sp. T24B3 Genome Sequencing.</title>
        <authorList>
            <person name="Lai Q."/>
            <person name="Shao Z."/>
        </authorList>
    </citation>
    <scope>NUCLEOTIDE SEQUENCE [LARGE SCALE GENOMIC DNA]</scope>
    <source>
        <strain evidence="1 2">T24B3</strain>
    </source>
</reference>
<protein>
    <recommendedName>
        <fullName evidence="3">Magnesium transporter MgtE intracellular domain-containing protein</fullName>
    </recommendedName>
</protein>
<evidence type="ECO:0000313" key="1">
    <source>
        <dbReference type="EMBL" id="RAN35070.1"/>
    </source>
</evidence>
<keyword evidence="2" id="KW-1185">Reference proteome</keyword>
<name>A0A062TW20_9PROT</name>
<evidence type="ECO:0008006" key="3">
    <source>
        <dbReference type="Google" id="ProtNLM"/>
    </source>
</evidence>
<dbReference type="STRING" id="1280941.HY2_09370"/>
<accession>A0A328JXI6</accession>
<gene>
    <name evidence="1" type="ORF">HY3_09500</name>
</gene>
<evidence type="ECO:0000313" key="2">
    <source>
        <dbReference type="Proteomes" id="UP000249123"/>
    </source>
</evidence>
<organism evidence="1 2">
    <name type="scientific">Hyphomonas pacifica</name>
    <dbReference type="NCBI Taxonomy" id="1280941"/>
    <lineage>
        <taxon>Bacteria</taxon>
        <taxon>Pseudomonadati</taxon>
        <taxon>Pseudomonadota</taxon>
        <taxon>Alphaproteobacteria</taxon>
        <taxon>Hyphomonadales</taxon>
        <taxon>Hyphomonadaceae</taxon>
        <taxon>Hyphomonas</taxon>
    </lineage>
</organism>
<accession>A0A062TW20</accession>
<dbReference type="OrthoDB" id="9791432at2"/>
<dbReference type="AlphaFoldDB" id="A0A062TW20"/>
<dbReference type="Proteomes" id="UP000249123">
    <property type="component" value="Unassembled WGS sequence"/>
</dbReference>
<proteinExistence type="predicted"/>
<comment type="caution">
    <text evidence="1">The sequence shown here is derived from an EMBL/GenBank/DDBJ whole genome shotgun (WGS) entry which is preliminary data.</text>
</comment>
<dbReference type="EMBL" id="AWFB01000007">
    <property type="protein sequence ID" value="RAN35070.1"/>
    <property type="molecule type" value="Genomic_DNA"/>
</dbReference>
<dbReference type="SUPFAM" id="SSF158791">
    <property type="entry name" value="MgtE N-terminal domain-like"/>
    <property type="match status" value="1"/>
</dbReference>
<sequence length="203" mass="22439">MGKNGNGRTNVLLTIGVLFTLAGGTRWLPQAFATTEHDKAQASLAPTALPTAYSVDSTDKVRNICFSDDMAEALEQDQKNIEQRIADLRDEEIQVQNRKLELDQQAEDLKAIQVELDQKWQKMSETANQDIQHLAQMYGAMKPDQAASIFNQMDPGFAAGFLRLIPSDQAGLIMANMQSDKAYIVSVKLASQNKDVREALANP</sequence>